<dbReference type="EMBL" id="JBBWWR010000013">
    <property type="protein sequence ID" value="KAK8956382.1"/>
    <property type="molecule type" value="Genomic_DNA"/>
</dbReference>
<keyword evidence="3" id="KW-1185">Reference proteome</keyword>
<dbReference type="Proteomes" id="UP001412067">
    <property type="component" value="Unassembled WGS sequence"/>
</dbReference>
<evidence type="ECO:0000313" key="2">
    <source>
        <dbReference type="EMBL" id="KAK8956382.1"/>
    </source>
</evidence>
<name>A0ABR2M2T4_9ASPA</name>
<sequence>MEESRMLASMYLKEEVDVLQRIEAIAISVAVIVDVEVAWVEPWRAEIVRAVEESSGAAGHLKAEEIYGKVQLLPSSFLEEFSAGVGVVPHLCSARFDCGERWCNGKGLVSEACSRAVGLDRVSLMRWLQAGADTREGPGAPGPPQEIKKIKTSAV</sequence>
<reference evidence="2 3" key="1">
    <citation type="journal article" date="2022" name="Nat. Plants">
        <title>Genomes of leafy and leafless Platanthera orchids illuminate the evolution of mycoheterotrophy.</title>
        <authorList>
            <person name="Li M.H."/>
            <person name="Liu K.W."/>
            <person name="Li Z."/>
            <person name="Lu H.C."/>
            <person name="Ye Q.L."/>
            <person name="Zhang D."/>
            <person name="Wang J.Y."/>
            <person name="Li Y.F."/>
            <person name="Zhong Z.M."/>
            <person name="Liu X."/>
            <person name="Yu X."/>
            <person name="Liu D.K."/>
            <person name="Tu X.D."/>
            <person name="Liu B."/>
            <person name="Hao Y."/>
            <person name="Liao X.Y."/>
            <person name="Jiang Y.T."/>
            <person name="Sun W.H."/>
            <person name="Chen J."/>
            <person name="Chen Y.Q."/>
            <person name="Ai Y."/>
            <person name="Zhai J.W."/>
            <person name="Wu S.S."/>
            <person name="Zhou Z."/>
            <person name="Hsiao Y.Y."/>
            <person name="Wu W.L."/>
            <person name="Chen Y.Y."/>
            <person name="Lin Y.F."/>
            <person name="Hsu J.L."/>
            <person name="Li C.Y."/>
            <person name="Wang Z.W."/>
            <person name="Zhao X."/>
            <person name="Zhong W.Y."/>
            <person name="Ma X.K."/>
            <person name="Ma L."/>
            <person name="Huang J."/>
            <person name="Chen G.Z."/>
            <person name="Huang M.Z."/>
            <person name="Huang L."/>
            <person name="Peng D.H."/>
            <person name="Luo Y.B."/>
            <person name="Zou S.Q."/>
            <person name="Chen S.P."/>
            <person name="Lan S."/>
            <person name="Tsai W.C."/>
            <person name="Van de Peer Y."/>
            <person name="Liu Z.J."/>
        </authorList>
    </citation>
    <scope>NUCLEOTIDE SEQUENCE [LARGE SCALE GENOMIC DNA]</scope>
    <source>
        <strain evidence="2">Lor288</strain>
    </source>
</reference>
<organism evidence="2 3">
    <name type="scientific">Platanthera guangdongensis</name>
    <dbReference type="NCBI Taxonomy" id="2320717"/>
    <lineage>
        <taxon>Eukaryota</taxon>
        <taxon>Viridiplantae</taxon>
        <taxon>Streptophyta</taxon>
        <taxon>Embryophyta</taxon>
        <taxon>Tracheophyta</taxon>
        <taxon>Spermatophyta</taxon>
        <taxon>Magnoliopsida</taxon>
        <taxon>Liliopsida</taxon>
        <taxon>Asparagales</taxon>
        <taxon>Orchidaceae</taxon>
        <taxon>Orchidoideae</taxon>
        <taxon>Orchideae</taxon>
        <taxon>Orchidinae</taxon>
        <taxon>Platanthera</taxon>
    </lineage>
</organism>
<evidence type="ECO:0000313" key="3">
    <source>
        <dbReference type="Proteomes" id="UP001412067"/>
    </source>
</evidence>
<proteinExistence type="predicted"/>
<feature type="region of interest" description="Disordered" evidence="1">
    <location>
        <begin position="132"/>
        <end position="155"/>
    </location>
</feature>
<evidence type="ECO:0000256" key="1">
    <source>
        <dbReference type="SAM" id="MobiDB-lite"/>
    </source>
</evidence>
<gene>
    <name evidence="2" type="ORF">KSP40_PGU010311</name>
</gene>
<protein>
    <submittedName>
        <fullName evidence="2">Uncharacterized protein</fullName>
    </submittedName>
</protein>
<comment type="caution">
    <text evidence="2">The sequence shown here is derived from an EMBL/GenBank/DDBJ whole genome shotgun (WGS) entry which is preliminary data.</text>
</comment>
<accession>A0ABR2M2T4</accession>